<dbReference type="RefSeq" id="WP_007619260.1">
    <property type="nucleotide sequence ID" value="NZ_BAEO01000027.1"/>
</dbReference>
<dbReference type="Gene3D" id="3.30.420.40">
    <property type="match status" value="2"/>
</dbReference>
<organism evidence="2 3">
    <name type="scientific">Paraglaciecola arctica BSs20135</name>
    <dbReference type="NCBI Taxonomy" id="493475"/>
    <lineage>
        <taxon>Bacteria</taxon>
        <taxon>Pseudomonadati</taxon>
        <taxon>Pseudomonadota</taxon>
        <taxon>Gammaproteobacteria</taxon>
        <taxon>Alteromonadales</taxon>
        <taxon>Alteromonadaceae</taxon>
        <taxon>Paraglaciecola</taxon>
    </lineage>
</organism>
<comment type="caution">
    <text evidence="2">The sequence shown here is derived from an EMBL/GenBank/DDBJ whole genome shotgun (WGS) entry which is preliminary data.</text>
</comment>
<dbReference type="Pfam" id="PF01869">
    <property type="entry name" value="BcrAD_BadFG"/>
    <property type="match status" value="1"/>
</dbReference>
<keyword evidence="3" id="KW-1185">Reference proteome</keyword>
<sequence length="296" mass="31073">MTNSTDFFLGIDGGGTKCKARLEDAQGNLLAEATSGPANAARHLTGSVAAVLEASEKAIANANIKGLRLNQIHAGIGLAGINIPQVKQAFLKQSLPFASWQITTDLHIACLGAHLGLDGAIVIVGTGSSGIAIHNGQQLEVGGHGFVVGDKGSGAWLGKMAISHCLETLDGITPNNPLCEQVMSLLNCDNAYDLVSLTLEAKPVFYASIAPLILQLAASQQEDALLLVNQAATYINKICQRLLSGNLDRLSLIGGITQPLLPYLNSQLQDIIQPAKASPEQGAILYSKMKLTNKVY</sequence>
<protein>
    <recommendedName>
        <fullName evidence="1">ATPase BadF/BadG/BcrA/BcrD type domain-containing protein</fullName>
    </recommendedName>
</protein>
<dbReference type="CDD" id="cd24082">
    <property type="entry name" value="ASKHA_NBD_GspK-like"/>
    <property type="match status" value="1"/>
</dbReference>
<dbReference type="eggNOG" id="COG2971">
    <property type="taxonomic scope" value="Bacteria"/>
</dbReference>
<dbReference type="InterPro" id="IPR052519">
    <property type="entry name" value="Euk-type_GlcNAc_Kinase"/>
</dbReference>
<accession>K6Y4R8</accession>
<dbReference type="InterPro" id="IPR043129">
    <property type="entry name" value="ATPase_NBD"/>
</dbReference>
<dbReference type="Proteomes" id="UP000006327">
    <property type="component" value="Unassembled WGS sequence"/>
</dbReference>
<feature type="domain" description="ATPase BadF/BadG/BcrA/BcrD type" evidence="1">
    <location>
        <begin position="9"/>
        <end position="284"/>
    </location>
</feature>
<dbReference type="PANTHER" id="PTHR43190:SF3">
    <property type="entry name" value="N-ACETYL-D-GLUCOSAMINE KINASE"/>
    <property type="match status" value="1"/>
</dbReference>
<evidence type="ECO:0000313" key="2">
    <source>
        <dbReference type="EMBL" id="GAC18941.1"/>
    </source>
</evidence>
<dbReference type="STRING" id="493475.GARC_1974"/>
<reference evidence="2 3" key="1">
    <citation type="journal article" date="2017" name="Antonie Van Leeuwenhoek">
        <title>Rhizobium rhizosphaerae sp. nov., a novel species isolated from rice rhizosphere.</title>
        <authorList>
            <person name="Zhao J.J."/>
            <person name="Zhang J."/>
            <person name="Zhang R.J."/>
            <person name="Zhang C.W."/>
            <person name="Yin H.Q."/>
            <person name="Zhang X.X."/>
        </authorList>
    </citation>
    <scope>NUCLEOTIDE SEQUENCE [LARGE SCALE GENOMIC DNA]</scope>
    <source>
        <strain evidence="2 3">BSs20135</strain>
    </source>
</reference>
<dbReference type="AlphaFoldDB" id="K6Y4R8"/>
<dbReference type="InterPro" id="IPR002731">
    <property type="entry name" value="ATPase_BadF"/>
</dbReference>
<dbReference type="OrthoDB" id="9816014at2"/>
<evidence type="ECO:0000259" key="1">
    <source>
        <dbReference type="Pfam" id="PF01869"/>
    </source>
</evidence>
<gene>
    <name evidence="2" type="ORF">GARC_1974</name>
</gene>
<dbReference type="EMBL" id="BAEO01000027">
    <property type="protein sequence ID" value="GAC18941.1"/>
    <property type="molecule type" value="Genomic_DNA"/>
</dbReference>
<evidence type="ECO:0000313" key="3">
    <source>
        <dbReference type="Proteomes" id="UP000006327"/>
    </source>
</evidence>
<proteinExistence type="predicted"/>
<dbReference type="SUPFAM" id="SSF53067">
    <property type="entry name" value="Actin-like ATPase domain"/>
    <property type="match status" value="2"/>
</dbReference>
<name>K6Y4R8_9ALTE</name>
<dbReference type="PANTHER" id="PTHR43190">
    <property type="entry name" value="N-ACETYL-D-GLUCOSAMINE KINASE"/>
    <property type="match status" value="1"/>
</dbReference>